<feature type="compositionally biased region" description="Polar residues" evidence="1">
    <location>
        <begin position="1"/>
        <end position="14"/>
    </location>
</feature>
<dbReference type="Proteomes" id="UP001168640">
    <property type="component" value="Unassembled WGS sequence"/>
</dbReference>
<gene>
    <name evidence="4" type="ORF">QVZ43_10640</name>
</gene>
<accession>A0ABT8W1Q5</accession>
<feature type="region of interest" description="Disordered" evidence="1">
    <location>
        <begin position="150"/>
        <end position="190"/>
    </location>
</feature>
<evidence type="ECO:0000313" key="5">
    <source>
        <dbReference type="Proteomes" id="UP001168640"/>
    </source>
</evidence>
<feature type="region of interest" description="Disordered" evidence="1">
    <location>
        <begin position="1"/>
        <end position="20"/>
    </location>
</feature>
<feature type="region of interest" description="Disordered" evidence="1">
    <location>
        <begin position="123"/>
        <end position="142"/>
    </location>
</feature>
<reference evidence="4" key="1">
    <citation type="submission" date="2023-07" db="EMBL/GenBank/DDBJ databases">
        <title>Marinobacter sp. chi1 genome sequencing and assembly.</title>
        <authorList>
            <person name="Park S."/>
        </authorList>
    </citation>
    <scope>NUCLEOTIDE SEQUENCE</scope>
    <source>
        <strain evidence="4">Chi1</strain>
    </source>
</reference>
<comment type="caution">
    <text evidence="4">The sequence shown here is derived from an EMBL/GenBank/DDBJ whole genome shotgun (WGS) entry which is preliminary data.</text>
</comment>
<dbReference type="RefSeq" id="WP_302909922.1">
    <property type="nucleotide sequence ID" value="NZ_JAUMIS010000002.1"/>
</dbReference>
<evidence type="ECO:0000256" key="1">
    <source>
        <dbReference type="SAM" id="MobiDB-lite"/>
    </source>
</evidence>
<dbReference type="EMBL" id="JAUMIS010000002">
    <property type="protein sequence ID" value="MDO3722179.1"/>
    <property type="molecule type" value="Genomic_DNA"/>
</dbReference>
<keyword evidence="2" id="KW-0812">Transmembrane</keyword>
<feature type="transmembrane region" description="Helical" evidence="2">
    <location>
        <begin position="37"/>
        <end position="59"/>
    </location>
</feature>
<keyword evidence="5" id="KW-1185">Reference proteome</keyword>
<evidence type="ECO:0000259" key="3">
    <source>
        <dbReference type="Pfam" id="PF11141"/>
    </source>
</evidence>
<proteinExistence type="predicted"/>
<evidence type="ECO:0000313" key="4">
    <source>
        <dbReference type="EMBL" id="MDO3722179.1"/>
    </source>
</evidence>
<dbReference type="Pfam" id="PF11141">
    <property type="entry name" value="DUF2914"/>
    <property type="match status" value="1"/>
</dbReference>
<sequence>MAGSNSPHNRQQIPINPDTLSDAEPAEEVVVYYWGRIFSALAILALLAGSIAWGAMVLLGPDEPAPVSNAGQLSDELASVQRSNDGDQQDSPDRREPIFADELEGGDEPGAAQMSATNSITLPTTAAQPNDLPDEPTAAGPTVEINQEPEESLSDIGGDSAAAPLETASGTTTSPESAPAIDTGTASGSSPVRILSEHLTRAQLSSGLEDKEPIDQLSDTLAMEEDGLIRVFLFTEIQGMQDETHYHDWYLEDERVARVSITPFVDPMRASSAKFIDRHMLGEWRVEVVTAEGEPLAVGEFTVQ</sequence>
<name>A0ABT8W1Q5_9GAMM</name>
<protein>
    <submittedName>
        <fullName evidence="4">DUF2914 domain-containing protein</fullName>
    </submittedName>
</protein>
<feature type="domain" description="DUF2914" evidence="3">
    <location>
        <begin position="243"/>
        <end position="303"/>
    </location>
</feature>
<dbReference type="InterPro" id="IPR022606">
    <property type="entry name" value="DUF2914"/>
</dbReference>
<keyword evidence="2" id="KW-0472">Membrane</keyword>
<keyword evidence="2" id="KW-1133">Transmembrane helix</keyword>
<organism evidence="4 5">
    <name type="scientific">Marinobacter suaedae</name>
    <dbReference type="NCBI Taxonomy" id="3057675"/>
    <lineage>
        <taxon>Bacteria</taxon>
        <taxon>Pseudomonadati</taxon>
        <taxon>Pseudomonadota</taxon>
        <taxon>Gammaproteobacteria</taxon>
        <taxon>Pseudomonadales</taxon>
        <taxon>Marinobacteraceae</taxon>
        <taxon>Marinobacter</taxon>
    </lineage>
</organism>
<evidence type="ECO:0000256" key="2">
    <source>
        <dbReference type="SAM" id="Phobius"/>
    </source>
</evidence>